<dbReference type="AlphaFoldDB" id="A0A0Q9W6B0"/>
<evidence type="ECO:0000313" key="1">
    <source>
        <dbReference type="EMBL" id="KRF80499.1"/>
    </source>
</evidence>
<accession>A0A0Q9W6B0</accession>
<evidence type="ECO:0000313" key="2">
    <source>
        <dbReference type="Proteomes" id="UP000008792"/>
    </source>
</evidence>
<name>A0A0Q9W6B0_DROVI</name>
<organism evidence="1 2">
    <name type="scientific">Drosophila virilis</name>
    <name type="common">Fruit fly</name>
    <dbReference type="NCBI Taxonomy" id="7244"/>
    <lineage>
        <taxon>Eukaryota</taxon>
        <taxon>Metazoa</taxon>
        <taxon>Ecdysozoa</taxon>
        <taxon>Arthropoda</taxon>
        <taxon>Hexapoda</taxon>
        <taxon>Insecta</taxon>
        <taxon>Pterygota</taxon>
        <taxon>Neoptera</taxon>
        <taxon>Endopterygota</taxon>
        <taxon>Diptera</taxon>
        <taxon>Brachycera</taxon>
        <taxon>Muscomorpha</taxon>
        <taxon>Ephydroidea</taxon>
        <taxon>Drosophilidae</taxon>
        <taxon>Drosophila</taxon>
    </lineage>
</organism>
<protein>
    <submittedName>
        <fullName evidence="1">Uncharacterized protein, isoform C</fullName>
    </submittedName>
</protein>
<dbReference type="InParanoid" id="A0A0Q9W6B0"/>
<reference evidence="1 2" key="1">
    <citation type="journal article" date="2007" name="Nature">
        <title>Evolution of genes and genomes on the Drosophila phylogeny.</title>
        <authorList>
            <consortium name="Drosophila 12 Genomes Consortium"/>
            <person name="Clark A.G."/>
            <person name="Eisen M.B."/>
            <person name="Smith D.R."/>
            <person name="Bergman C.M."/>
            <person name="Oliver B."/>
            <person name="Markow T.A."/>
            <person name="Kaufman T.C."/>
            <person name="Kellis M."/>
            <person name="Gelbart W."/>
            <person name="Iyer V.N."/>
            <person name="Pollard D.A."/>
            <person name="Sackton T.B."/>
            <person name="Larracuente A.M."/>
            <person name="Singh N.D."/>
            <person name="Abad J.P."/>
            <person name="Abt D.N."/>
            <person name="Adryan B."/>
            <person name="Aguade M."/>
            <person name="Akashi H."/>
            <person name="Anderson W.W."/>
            <person name="Aquadro C.F."/>
            <person name="Ardell D.H."/>
            <person name="Arguello R."/>
            <person name="Artieri C.G."/>
            <person name="Barbash D.A."/>
            <person name="Barker D."/>
            <person name="Barsanti P."/>
            <person name="Batterham P."/>
            <person name="Batzoglou S."/>
            <person name="Begun D."/>
            <person name="Bhutkar A."/>
            <person name="Blanco E."/>
            <person name="Bosak S.A."/>
            <person name="Bradley R.K."/>
            <person name="Brand A.D."/>
            <person name="Brent M.R."/>
            <person name="Brooks A.N."/>
            <person name="Brown R.H."/>
            <person name="Butlin R.K."/>
            <person name="Caggese C."/>
            <person name="Calvi B.R."/>
            <person name="Bernardo de Carvalho A."/>
            <person name="Caspi A."/>
            <person name="Castrezana S."/>
            <person name="Celniker S.E."/>
            <person name="Chang J.L."/>
            <person name="Chapple C."/>
            <person name="Chatterji S."/>
            <person name="Chinwalla A."/>
            <person name="Civetta A."/>
            <person name="Clifton S.W."/>
            <person name="Comeron J.M."/>
            <person name="Costello J.C."/>
            <person name="Coyne J.A."/>
            <person name="Daub J."/>
            <person name="David R.G."/>
            <person name="Delcher A.L."/>
            <person name="Delehaunty K."/>
            <person name="Do C.B."/>
            <person name="Ebling H."/>
            <person name="Edwards K."/>
            <person name="Eickbush T."/>
            <person name="Evans J.D."/>
            <person name="Filipski A."/>
            <person name="Findeiss S."/>
            <person name="Freyhult E."/>
            <person name="Fulton L."/>
            <person name="Fulton R."/>
            <person name="Garcia A.C."/>
            <person name="Gardiner A."/>
            <person name="Garfield D.A."/>
            <person name="Garvin B.E."/>
            <person name="Gibson G."/>
            <person name="Gilbert D."/>
            <person name="Gnerre S."/>
            <person name="Godfrey J."/>
            <person name="Good R."/>
            <person name="Gotea V."/>
            <person name="Gravely B."/>
            <person name="Greenberg A.J."/>
            <person name="Griffiths-Jones S."/>
            <person name="Gross S."/>
            <person name="Guigo R."/>
            <person name="Gustafson E.A."/>
            <person name="Haerty W."/>
            <person name="Hahn M.W."/>
            <person name="Halligan D.L."/>
            <person name="Halpern A.L."/>
            <person name="Halter G.M."/>
            <person name="Han M.V."/>
            <person name="Heger A."/>
            <person name="Hillier L."/>
            <person name="Hinrichs A.S."/>
            <person name="Holmes I."/>
            <person name="Hoskins R.A."/>
            <person name="Hubisz M.J."/>
            <person name="Hultmark D."/>
            <person name="Huntley M.A."/>
            <person name="Jaffe D.B."/>
            <person name="Jagadeeshan S."/>
            <person name="Jeck W.R."/>
            <person name="Johnson J."/>
            <person name="Jones C.D."/>
            <person name="Jordan W.C."/>
            <person name="Karpen G.H."/>
            <person name="Kataoka E."/>
            <person name="Keightley P.D."/>
            <person name="Kheradpour P."/>
            <person name="Kirkness E.F."/>
            <person name="Koerich L.B."/>
            <person name="Kristiansen K."/>
            <person name="Kudrna D."/>
            <person name="Kulathinal R.J."/>
            <person name="Kumar S."/>
            <person name="Kwok R."/>
            <person name="Lander E."/>
            <person name="Langley C.H."/>
            <person name="Lapoint R."/>
            <person name="Lazzaro B.P."/>
            <person name="Lee S.J."/>
            <person name="Levesque L."/>
            <person name="Li R."/>
            <person name="Lin C.F."/>
            <person name="Lin M.F."/>
            <person name="Lindblad-Toh K."/>
            <person name="Llopart A."/>
            <person name="Long M."/>
            <person name="Low L."/>
            <person name="Lozovsky E."/>
            <person name="Lu J."/>
            <person name="Luo M."/>
            <person name="Machado C.A."/>
            <person name="Makalowski W."/>
            <person name="Marzo M."/>
            <person name="Matsuda M."/>
            <person name="Matzkin L."/>
            <person name="McAllister B."/>
            <person name="McBride C.S."/>
            <person name="McKernan B."/>
            <person name="McKernan K."/>
            <person name="Mendez-Lago M."/>
            <person name="Minx P."/>
            <person name="Mollenhauer M.U."/>
            <person name="Montooth K."/>
            <person name="Mount S.M."/>
            <person name="Mu X."/>
            <person name="Myers E."/>
            <person name="Negre B."/>
            <person name="Newfeld S."/>
            <person name="Nielsen R."/>
            <person name="Noor M.A."/>
            <person name="O'Grady P."/>
            <person name="Pachter L."/>
            <person name="Papaceit M."/>
            <person name="Parisi M.J."/>
            <person name="Parisi M."/>
            <person name="Parts L."/>
            <person name="Pedersen J.S."/>
            <person name="Pesole G."/>
            <person name="Phillippy A.M."/>
            <person name="Ponting C.P."/>
            <person name="Pop M."/>
            <person name="Porcelli D."/>
            <person name="Powell J.R."/>
            <person name="Prohaska S."/>
            <person name="Pruitt K."/>
            <person name="Puig M."/>
            <person name="Quesneville H."/>
            <person name="Ram K.R."/>
            <person name="Rand D."/>
            <person name="Rasmussen M.D."/>
            <person name="Reed L.K."/>
            <person name="Reenan R."/>
            <person name="Reily A."/>
            <person name="Remington K.A."/>
            <person name="Rieger T.T."/>
            <person name="Ritchie M.G."/>
            <person name="Robin C."/>
            <person name="Rogers Y.H."/>
            <person name="Rohde C."/>
            <person name="Rozas J."/>
            <person name="Rubenfield M.J."/>
            <person name="Ruiz A."/>
            <person name="Russo S."/>
            <person name="Salzberg S.L."/>
            <person name="Sanchez-Gracia A."/>
            <person name="Saranga D.J."/>
            <person name="Sato H."/>
            <person name="Schaeffer S.W."/>
            <person name="Schatz M.C."/>
            <person name="Schlenke T."/>
            <person name="Schwartz R."/>
            <person name="Segarra C."/>
            <person name="Singh R.S."/>
            <person name="Sirot L."/>
            <person name="Sirota M."/>
            <person name="Sisneros N.B."/>
            <person name="Smith C.D."/>
            <person name="Smith T.F."/>
            <person name="Spieth J."/>
            <person name="Stage D.E."/>
            <person name="Stark A."/>
            <person name="Stephan W."/>
            <person name="Strausberg R.L."/>
            <person name="Strempel S."/>
            <person name="Sturgill D."/>
            <person name="Sutton G."/>
            <person name="Sutton G.G."/>
            <person name="Tao W."/>
            <person name="Teichmann S."/>
            <person name="Tobari Y.N."/>
            <person name="Tomimura Y."/>
            <person name="Tsolas J.M."/>
            <person name="Valente V.L."/>
            <person name="Venter E."/>
            <person name="Venter J.C."/>
            <person name="Vicario S."/>
            <person name="Vieira F.G."/>
            <person name="Vilella A.J."/>
            <person name="Villasante A."/>
            <person name="Walenz B."/>
            <person name="Wang J."/>
            <person name="Wasserman M."/>
            <person name="Watts T."/>
            <person name="Wilson D."/>
            <person name="Wilson R.K."/>
            <person name="Wing R.A."/>
            <person name="Wolfner M.F."/>
            <person name="Wong A."/>
            <person name="Wong G.K."/>
            <person name="Wu C.I."/>
            <person name="Wu G."/>
            <person name="Yamamoto D."/>
            <person name="Yang H.P."/>
            <person name="Yang S.P."/>
            <person name="Yorke J.A."/>
            <person name="Yoshida K."/>
            <person name="Zdobnov E."/>
            <person name="Zhang P."/>
            <person name="Zhang Y."/>
            <person name="Zimin A.V."/>
            <person name="Baldwin J."/>
            <person name="Abdouelleil A."/>
            <person name="Abdulkadir J."/>
            <person name="Abebe A."/>
            <person name="Abera B."/>
            <person name="Abreu J."/>
            <person name="Acer S.C."/>
            <person name="Aftuck L."/>
            <person name="Alexander A."/>
            <person name="An P."/>
            <person name="Anderson E."/>
            <person name="Anderson S."/>
            <person name="Arachi H."/>
            <person name="Azer M."/>
            <person name="Bachantsang P."/>
            <person name="Barry A."/>
            <person name="Bayul T."/>
            <person name="Berlin A."/>
            <person name="Bessette D."/>
            <person name="Bloom T."/>
            <person name="Blye J."/>
            <person name="Boguslavskiy L."/>
            <person name="Bonnet C."/>
            <person name="Boukhgalter B."/>
            <person name="Bourzgui I."/>
            <person name="Brown A."/>
            <person name="Cahill P."/>
            <person name="Channer S."/>
            <person name="Cheshatsang Y."/>
            <person name="Chuda L."/>
            <person name="Citroen M."/>
            <person name="Collymore A."/>
            <person name="Cooke P."/>
            <person name="Costello M."/>
            <person name="D'Aco K."/>
            <person name="Daza R."/>
            <person name="De Haan G."/>
            <person name="DeGray S."/>
            <person name="DeMaso C."/>
            <person name="Dhargay N."/>
            <person name="Dooley K."/>
            <person name="Dooley E."/>
            <person name="Doricent M."/>
            <person name="Dorje P."/>
            <person name="Dorjee K."/>
            <person name="Dupes A."/>
            <person name="Elong R."/>
            <person name="Falk J."/>
            <person name="Farina A."/>
            <person name="Faro S."/>
            <person name="Ferguson D."/>
            <person name="Fisher S."/>
            <person name="Foley C.D."/>
            <person name="Franke A."/>
            <person name="Friedrich D."/>
            <person name="Gadbois L."/>
            <person name="Gearin G."/>
            <person name="Gearin C.R."/>
            <person name="Giannoukos G."/>
            <person name="Goode T."/>
            <person name="Graham J."/>
            <person name="Grandbois E."/>
            <person name="Grewal S."/>
            <person name="Gyaltsen K."/>
            <person name="Hafez N."/>
            <person name="Hagos B."/>
            <person name="Hall J."/>
            <person name="Henson C."/>
            <person name="Hollinger A."/>
            <person name="Honan T."/>
            <person name="Huard M.D."/>
            <person name="Hughes L."/>
            <person name="Hurhula B."/>
            <person name="Husby M.E."/>
            <person name="Kamat A."/>
            <person name="Kanga B."/>
            <person name="Kashin S."/>
            <person name="Khazanovich D."/>
            <person name="Kisner P."/>
            <person name="Lance K."/>
            <person name="Lara M."/>
            <person name="Lee W."/>
            <person name="Lennon N."/>
            <person name="Letendre F."/>
            <person name="LeVine R."/>
            <person name="Lipovsky A."/>
            <person name="Liu X."/>
            <person name="Liu J."/>
            <person name="Liu S."/>
            <person name="Lokyitsang T."/>
            <person name="Lokyitsang Y."/>
            <person name="Lubonja R."/>
            <person name="Lui A."/>
            <person name="MacDonald P."/>
            <person name="Magnisalis V."/>
            <person name="Maru K."/>
            <person name="Matthews C."/>
            <person name="McCusker W."/>
            <person name="McDonough S."/>
            <person name="Mehta T."/>
            <person name="Meldrim J."/>
            <person name="Meneus L."/>
            <person name="Mihai O."/>
            <person name="Mihalev A."/>
            <person name="Mihova T."/>
            <person name="Mittelman R."/>
            <person name="Mlenga V."/>
            <person name="Montmayeur A."/>
            <person name="Mulrain L."/>
            <person name="Navidi A."/>
            <person name="Naylor J."/>
            <person name="Negash T."/>
            <person name="Nguyen T."/>
            <person name="Nguyen N."/>
            <person name="Nicol R."/>
            <person name="Norbu C."/>
            <person name="Norbu N."/>
            <person name="Novod N."/>
            <person name="O'Neill B."/>
            <person name="Osman S."/>
            <person name="Markiewicz E."/>
            <person name="Oyono O.L."/>
            <person name="Patti C."/>
            <person name="Phunkhang P."/>
            <person name="Pierre F."/>
            <person name="Priest M."/>
            <person name="Raghuraman S."/>
            <person name="Rege F."/>
            <person name="Reyes R."/>
            <person name="Rise C."/>
            <person name="Rogov P."/>
            <person name="Ross K."/>
            <person name="Ryan E."/>
            <person name="Settipalli S."/>
            <person name="Shea T."/>
            <person name="Sherpa N."/>
            <person name="Shi L."/>
            <person name="Shih D."/>
            <person name="Sparrow T."/>
            <person name="Spaulding J."/>
            <person name="Stalker J."/>
            <person name="Stange-Thomann N."/>
            <person name="Stavropoulos S."/>
            <person name="Stone C."/>
            <person name="Strader C."/>
            <person name="Tesfaye S."/>
            <person name="Thomson T."/>
            <person name="Thoulutsang Y."/>
            <person name="Thoulutsang D."/>
            <person name="Topham K."/>
            <person name="Topping I."/>
            <person name="Tsamla T."/>
            <person name="Vassiliev H."/>
            <person name="Vo A."/>
            <person name="Wangchuk T."/>
            <person name="Wangdi T."/>
            <person name="Weiand M."/>
            <person name="Wilkinson J."/>
            <person name="Wilson A."/>
            <person name="Yadav S."/>
            <person name="Young G."/>
            <person name="Yu Q."/>
            <person name="Zembek L."/>
            <person name="Zhong D."/>
            <person name="Zimmer A."/>
            <person name="Zwirko Z."/>
            <person name="Jaffe D.B."/>
            <person name="Alvarez P."/>
            <person name="Brockman W."/>
            <person name="Butler J."/>
            <person name="Chin C."/>
            <person name="Gnerre S."/>
            <person name="Grabherr M."/>
            <person name="Kleber M."/>
            <person name="Mauceli E."/>
            <person name="MacCallum I."/>
        </authorList>
    </citation>
    <scope>NUCLEOTIDE SEQUENCE [LARGE SCALE GENOMIC DNA]</scope>
    <source>
        <strain evidence="2">Tucson 15010-1051.87</strain>
    </source>
</reference>
<sequence length="105" mass="12164">MPNCVFKCWHRNGRIYTPPRHRPHIIENGGIMRNGSVEGTKFAQPAALSHLIYGWFRLPALCLAYKAVYITIIEVYTYYRSDSQRQALRTHWISTPLCSSQSCFT</sequence>
<dbReference type="EMBL" id="CH940648">
    <property type="protein sequence ID" value="KRF80499.1"/>
    <property type="molecule type" value="Genomic_DNA"/>
</dbReference>
<gene>
    <name evidence="1" type="primary">Dvir\GJ26574</name>
    <name evidence="1" type="ORF">Dvir_GJ26574</name>
</gene>
<proteinExistence type="predicted"/>
<dbReference type="Proteomes" id="UP000008792">
    <property type="component" value="Unassembled WGS sequence"/>
</dbReference>
<keyword evidence="2" id="KW-1185">Reference proteome</keyword>